<reference evidence="2" key="1">
    <citation type="submission" date="2022-09" db="EMBL/GenBank/DDBJ databases">
        <title>Haloadaptaus new haloarchaeum isolated from saline soil.</title>
        <authorList>
            <person name="Duran-Viseras A."/>
            <person name="Sanchez-Porro C."/>
            <person name="Ventosa A."/>
        </authorList>
    </citation>
    <scope>NUCLEOTIDE SEQUENCE</scope>
    <source>
        <strain evidence="2">F3-133</strain>
    </source>
</reference>
<feature type="region of interest" description="Disordered" evidence="1">
    <location>
        <begin position="1"/>
        <end position="26"/>
    </location>
</feature>
<name>A0A9Q4C7M6_9EURY</name>
<dbReference type="EMBL" id="RKLV01000011">
    <property type="protein sequence ID" value="MCX2819766.1"/>
    <property type="molecule type" value="Genomic_DNA"/>
</dbReference>
<keyword evidence="3" id="KW-1185">Reference proteome</keyword>
<organism evidence="2 3">
    <name type="scientific">Halorutilus salinus</name>
    <dbReference type="NCBI Taxonomy" id="2487751"/>
    <lineage>
        <taxon>Archaea</taxon>
        <taxon>Methanobacteriati</taxon>
        <taxon>Methanobacteriota</taxon>
        <taxon>Stenosarchaea group</taxon>
        <taxon>Halobacteria</taxon>
        <taxon>Halorutilales</taxon>
        <taxon>Halorutilaceae</taxon>
        <taxon>Halorutilus</taxon>
    </lineage>
</organism>
<accession>A0A9Q4C7M6</accession>
<evidence type="ECO:0000313" key="3">
    <source>
        <dbReference type="Proteomes" id="UP001149411"/>
    </source>
</evidence>
<protein>
    <submittedName>
        <fullName evidence="2">Uncharacterized protein</fullName>
    </submittedName>
</protein>
<proteinExistence type="predicted"/>
<comment type="caution">
    <text evidence="2">The sequence shown here is derived from an EMBL/GenBank/DDBJ whole genome shotgun (WGS) entry which is preliminary data.</text>
</comment>
<dbReference type="RefSeq" id="WP_266088334.1">
    <property type="nucleotide sequence ID" value="NZ_RKLV01000011.1"/>
</dbReference>
<sequence length="56" mass="6268">MSQAGDGGSENRIEEPEPTPELCLTEEQREKLERVARKDLPSSEIAEAVLRQDELS</sequence>
<evidence type="ECO:0000256" key="1">
    <source>
        <dbReference type="SAM" id="MobiDB-lite"/>
    </source>
</evidence>
<dbReference type="AlphaFoldDB" id="A0A9Q4C7M6"/>
<gene>
    <name evidence="2" type="ORF">EGH25_10440</name>
</gene>
<dbReference type="Proteomes" id="UP001149411">
    <property type="component" value="Unassembled WGS sequence"/>
</dbReference>
<evidence type="ECO:0000313" key="2">
    <source>
        <dbReference type="EMBL" id="MCX2819766.1"/>
    </source>
</evidence>